<evidence type="ECO:0000313" key="2">
    <source>
        <dbReference type="EMBL" id="KNY29155.1"/>
    </source>
</evidence>
<dbReference type="SUPFAM" id="SSF63446">
    <property type="entry name" value="Type I dockerin domain"/>
    <property type="match status" value="1"/>
</dbReference>
<evidence type="ECO:0000313" key="3">
    <source>
        <dbReference type="Proteomes" id="UP000036923"/>
    </source>
</evidence>
<dbReference type="PANTHER" id="PTHR41775">
    <property type="entry name" value="SECRETED PROTEIN-RELATED"/>
    <property type="match status" value="1"/>
</dbReference>
<dbReference type="PROSITE" id="PS00018">
    <property type="entry name" value="EF_HAND_1"/>
    <property type="match status" value="1"/>
</dbReference>
<dbReference type="GO" id="GO:0000272">
    <property type="term" value="P:polysaccharide catabolic process"/>
    <property type="evidence" value="ECO:0007669"/>
    <property type="project" value="InterPro"/>
</dbReference>
<dbReference type="InterPro" id="IPR008969">
    <property type="entry name" value="CarboxyPept-like_regulatory"/>
</dbReference>
<proteinExistence type="predicted"/>
<dbReference type="OrthoDB" id="9761789at2"/>
<name>A0A0L6JU00_9FIRM</name>
<sequence precursor="true">MRNQIFKLFLSIMGASVIMFLLSISLSAHPMSGEKFQFKQPDGTRVAVKVFGDEYYQRVESEDGYTLVRNKKGSICYAKLDSSGKLEATNKVYNGKALSEDEAKSIGINKGIYEDKNIVLKHVKEKRSEIQLNAPLEEEMLAASPTPLPSGVPVIATATPSKVSGLVVLVDFPDVKSAVATNVIEQLFNKAGAGSVYDHFYNISGQKLEFTNKFIGFYTAKYEKGHYDSGTGYAGSTELMKEVCAWLNANQNFTTDGLSLNADKSIMAFTLLYAGTPDAGWANGLWPHSGGFSYVFKNGVRINSHQFSNIGSKPQTSTINHECEHMILKWPDYYDYDNDSKVIGKFNNFVNPYGRCVVSKFYNIKWLNGLPDGSVVTVPAGTRDVLGYINTKNNNEMFIVENIRKKGDWATFPGEGLIIWHIDRKGNNNYQDMTATKHYITSIEQADGKFDMEKNVNTGDTGDFFRAGYKDKFNDVTTPNSKWWNGTSSGFNISNVSAIGDNMTFVFSSTSDAITPKPTSTPTATLKPTFTPTVTPKPTYTPTLKPTITPTPTQVKTFKLSGYIAPDFTYSPDAAPIVKAGFKVELIGTNIGYAMTDSNGYFNISIPAAGTYLIKITKQGFLEIQIENVLINGDLSIGTQQAPVLLWAGDFPANGVQDSIVNMADLLLMAKVFNTTKADQNYASVYDVNSDGVINITDVIIIAKHFNATSSNYPQIAPFYLSGNN</sequence>
<dbReference type="InterPro" id="IPR036439">
    <property type="entry name" value="Dockerin_dom_sf"/>
</dbReference>
<dbReference type="GO" id="GO:0004553">
    <property type="term" value="F:hydrolase activity, hydrolyzing O-glycosyl compounds"/>
    <property type="evidence" value="ECO:0007669"/>
    <property type="project" value="InterPro"/>
</dbReference>
<reference evidence="3" key="1">
    <citation type="submission" date="2015-07" db="EMBL/GenBank/DDBJ databases">
        <title>Near-Complete Genome Sequence of the Cellulolytic Bacterium Bacteroides (Pseudobacteroides) cellulosolvens ATCC 35603.</title>
        <authorList>
            <person name="Dassa B."/>
            <person name="Utturkar S.M."/>
            <person name="Klingeman D.M."/>
            <person name="Hurt R.A."/>
            <person name="Keller M."/>
            <person name="Xu J."/>
            <person name="Reddy Y.H.K."/>
            <person name="Borovok I."/>
            <person name="Grinberg I.R."/>
            <person name="Lamed R."/>
            <person name="Zhivin O."/>
            <person name="Bayer E.A."/>
            <person name="Brown S.D."/>
        </authorList>
    </citation>
    <scope>NUCLEOTIDE SEQUENCE [LARGE SCALE GENOMIC DNA]</scope>
    <source>
        <strain evidence="3">DSM 2933</strain>
    </source>
</reference>
<dbReference type="STRING" id="398512.Bccel_4429"/>
<dbReference type="RefSeq" id="WP_050753701.1">
    <property type="nucleotide sequence ID" value="NZ_JQKC01000005.1"/>
</dbReference>
<dbReference type="InterPro" id="IPR018247">
    <property type="entry name" value="EF_Hand_1_Ca_BS"/>
</dbReference>
<protein>
    <recommendedName>
        <fullName evidence="1">Dockerin domain-containing protein</fullName>
    </recommendedName>
</protein>
<dbReference type="CDD" id="cd14254">
    <property type="entry name" value="Dockerin_II"/>
    <property type="match status" value="1"/>
</dbReference>
<feature type="domain" description="Dockerin" evidence="1">
    <location>
        <begin position="644"/>
        <end position="715"/>
    </location>
</feature>
<dbReference type="PROSITE" id="PS51766">
    <property type="entry name" value="DOCKERIN"/>
    <property type="match status" value="1"/>
</dbReference>
<dbReference type="Gene3D" id="2.60.40.4130">
    <property type="match status" value="1"/>
</dbReference>
<keyword evidence="3" id="KW-1185">Reference proteome</keyword>
<dbReference type="EMBL" id="LGTC01000001">
    <property type="protein sequence ID" value="KNY29155.1"/>
    <property type="molecule type" value="Genomic_DNA"/>
</dbReference>
<accession>A0A0L6JU00</accession>
<dbReference type="SUPFAM" id="SSF49464">
    <property type="entry name" value="Carboxypeptidase regulatory domain-like"/>
    <property type="match status" value="1"/>
</dbReference>
<dbReference type="InterPro" id="IPR002105">
    <property type="entry name" value="Dockerin_1_rpt"/>
</dbReference>
<dbReference type="PANTHER" id="PTHR41775:SF1">
    <property type="entry name" value="PEPTIDASE M6-LIKE DOMAIN-CONTAINING PROTEIN"/>
    <property type="match status" value="1"/>
</dbReference>
<comment type="caution">
    <text evidence="2">The sequence shown here is derived from an EMBL/GenBank/DDBJ whole genome shotgun (WGS) entry which is preliminary data.</text>
</comment>
<evidence type="ECO:0000259" key="1">
    <source>
        <dbReference type="PROSITE" id="PS51766"/>
    </source>
</evidence>
<dbReference type="AlphaFoldDB" id="A0A0L6JU00"/>
<dbReference type="eggNOG" id="COG4412">
    <property type="taxonomic scope" value="Bacteria"/>
</dbReference>
<gene>
    <name evidence="2" type="ORF">Bccel_4429</name>
</gene>
<dbReference type="Proteomes" id="UP000036923">
    <property type="component" value="Unassembled WGS sequence"/>
</dbReference>
<dbReference type="Pfam" id="PF00404">
    <property type="entry name" value="Dockerin_1"/>
    <property type="match status" value="1"/>
</dbReference>
<organism evidence="2 3">
    <name type="scientific">Pseudobacteroides cellulosolvens ATCC 35603 = DSM 2933</name>
    <dbReference type="NCBI Taxonomy" id="398512"/>
    <lineage>
        <taxon>Bacteria</taxon>
        <taxon>Bacillati</taxon>
        <taxon>Bacillota</taxon>
        <taxon>Clostridia</taxon>
        <taxon>Eubacteriales</taxon>
        <taxon>Oscillospiraceae</taxon>
        <taxon>Pseudobacteroides</taxon>
    </lineage>
</organism>
<dbReference type="InterPro" id="IPR016134">
    <property type="entry name" value="Dockerin_dom"/>
</dbReference>